<reference evidence="2" key="1">
    <citation type="submission" date="2017-05" db="UniProtKB">
        <authorList>
            <consortium name="EnsemblMetazoa"/>
        </authorList>
    </citation>
    <scope>IDENTIFICATION</scope>
</reference>
<dbReference type="STRING" id="400682.A0A1X7STY0"/>
<dbReference type="PANTHER" id="PTHR11439:SF483">
    <property type="entry name" value="PEPTIDE SYNTHASE GLIP-LIKE, PUTATIVE (AFU_ORTHOLOGUE AFUA_3G12920)-RELATED"/>
    <property type="match status" value="1"/>
</dbReference>
<dbReference type="InterPro" id="IPR043502">
    <property type="entry name" value="DNA/RNA_pol_sf"/>
</dbReference>
<accession>A0A1X7STY0</accession>
<proteinExistence type="predicted"/>
<dbReference type="EnsemblMetazoa" id="Aqu2.1.05546_001">
    <property type="protein sequence ID" value="Aqu2.1.05546_001"/>
    <property type="gene ID" value="Aqu2.1.05546"/>
</dbReference>
<evidence type="ECO:0000313" key="2">
    <source>
        <dbReference type="EnsemblMetazoa" id="Aqu2.1.05546_001"/>
    </source>
</evidence>
<dbReference type="PANTHER" id="PTHR11439">
    <property type="entry name" value="GAG-POL-RELATED RETROTRANSPOSON"/>
    <property type="match status" value="1"/>
</dbReference>
<dbReference type="AlphaFoldDB" id="A0A1X7STY0"/>
<protein>
    <recommendedName>
        <fullName evidence="1">Reverse transcriptase Ty1/copia-type domain-containing protein</fullName>
    </recommendedName>
</protein>
<dbReference type="Pfam" id="PF07727">
    <property type="entry name" value="RVT_2"/>
    <property type="match status" value="1"/>
</dbReference>
<dbReference type="eggNOG" id="KOG0017">
    <property type="taxonomic scope" value="Eukaryota"/>
</dbReference>
<dbReference type="InterPro" id="IPR013103">
    <property type="entry name" value="RVT_2"/>
</dbReference>
<sequence length="376" mass="42315">MKLHQMDVKTAFLNGELMEEVYMSQPEGFKLKRSIYGLKQSPRCWNTTLDIQLKSMGFAQTKGDPCLYVSTDGDPVIIAVYVDDILIAAVTDEKISEVKAAIAERFDVKDMGELSYFLGIKVVQDPTANTIWIGQPNYIESLISDFDMTNAKSCNTPINVGEKLSKATEESIRADPEKYQSAVGRQLYLSTTTRPDIAFAVSSVAKYTSDPTVQHWKAVKHIIRYLTGTVGYGLMFRKKKTAEVEGYSDADWAGDIDDRKSILGYLFKLSGASISWRSRKQSCVALSTAEAEYISLATAGQEAIWLSQLINELKRGTEKPVTLYEDNQAAICLSKNPQFHGRSKHIAIKYHFIRDEIQKGTLTVQYCNDEYFWYDS</sequence>
<evidence type="ECO:0000259" key="1">
    <source>
        <dbReference type="Pfam" id="PF07727"/>
    </source>
</evidence>
<name>A0A1X7STY0_AMPQE</name>
<feature type="domain" description="Reverse transcriptase Ty1/copia-type" evidence="1">
    <location>
        <begin position="3"/>
        <end position="158"/>
    </location>
</feature>
<dbReference type="InParanoid" id="A0A1X7STY0"/>
<dbReference type="CDD" id="cd09272">
    <property type="entry name" value="RNase_HI_RT_Ty1"/>
    <property type="match status" value="1"/>
</dbReference>
<dbReference type="SUPFAM" id="SSF56672">
    <property type="entry name" value="DNA/RNA polymerases"/>
    <property type="match status" value="1"/>
</dbReference>
<dbReference type="OrthoDB" id="421869at2759"/>
<dbReference type="OMA" id="ANIATEH"/>
<organism evidence="2">
    <name type="scientific">Amphimedon queenslandica</name>
    <name type="common">Sponge</name>
    <dbReference type="NCBI Taxonomy" id="400682"/>
    <lineage>
        <taxon>Eukaryota</taxon>
        <taxon>Metazoa</taxon>
        <taxon>Porifera</taxon>
        <taxon>Demospongiae</taxon>
        <taxon>Heteroscleromorpha</taxon>
        <taxon>Haplosclerida</taxon>
        <taxon>Niphatidae</taxon>
        <taxon>Amphimedon</taxon>
    </lineage>
</organism>